<dbReference type="Proteomes" id="UP000318080">
    <property type="component" value="Unassembled WGS sequence"/>
</dbReference>
<dbReference type="SUPFAM" id="SSF89155">
    <property type="entry name" value="TorD-like"/>
    <property type="match status" value="1"/>
</dbReference>
<organism evidence="2 3">
    <name type="scientific">Corynebacterium phoceense</name>
    <dbReference type="NCBI Taxonomy" id="1686286"/>
    <lineage>
        <taxon>Bacteria</taxon>
        <taxon>Bacillati</taxon>
        <taxon>Actinomycetota</taxon>
        <taxon>Actinomycetes</taxon>
        <taxon>Mycobacteriales</taxon>
        <taxon>Corynebacteriaceae</taxon>
        <taxon>Corynebacterium</taxon>
    </lineage>
</organism>
<dbReference type="NCBIfam" id="TIGR00684">
    <property type="entry name" value="narJ"/>
    <property type="match status" value="1"/>
</dbReference>
<accession>A0A540R7Q4</accession>
<dbReference type="Gene3D" id="1.10.3480.10">
    <property type="entry name" value="TorD-like"/>
    <property type="match status" value="1"/>
</dbReference>
<dbReference type="Pfam" id="PF02613">
    <property type="entry name" value="Nitrate_red_del"/>
    <property type="match status" value="1"/>
</dbReference>
<dbReference type="PANTHER" id="PTHR43680:SF2">
    <property type="entry name" value="NITRATE REDUCTASE MOLYBDENUM COFACTOR ASSEMBLY CHAPERONE NARJ"/>
    <property type="match status" value="1"/>
</dbReference>
<evidence type="ECO:0000313" key="3">
    <source>
        <dbReference type="Proteomes" id="UP000318080"/>
    </source>
</evidence>
<dbReference type="RefSeq" id="WP_066490793.1">
    <property type="nucleotide sequence ID" value="NZ_JANIKK010000003.1"/>
</dbReference>
<dbReference type="STRING" id="1686286.GCA_900092335_01489"/>
<dbReference type="GO" id="GO:0051131">
    <property type="term" value="P:chaperone-mediated protein complex assembly"/>
    <property type="evidence" value="ECO:0007669"/>
    <property type="project" value="InterPro"/>
</dbReference>
<evidence type="ECO:0000313" key="2">
    <source>
        <dbReference type="EMBL" id="TQE43732.1"/>
    </source>
</evidence>
<sequence length="268" mass="29375">MGIFEKLAARMPVPQPDDAPAGFGTPAGIGSMGGAADVKRTVRTHTGKVPATLVAPVEVTDDQRRLVAMAASVLLRYPGEDYLERLDIVQEQLGELPMAIATDFMTFADWARSTGLRGLEEHYVEIFDQRRRCSLFLTYYAVGDTRQRGMAILSIGEQLKSLGFELDSDEMPDHLCVMLEALAYTEGEPHARAVEMLASYREGIEVLRAALEQLGSPYSHLIVALCKALPDVDEETAQKYVDLIRTGPPAEMVGIADLPFPTAQPDIH</sequence>
<dbReference type="GO" id="GO:0042128">
    <property type="term" value="P:nitrate assimilation"/>
    <property type="evidence" value="ECO:0007669"/>
    <property type="project" value="UniProtKB-KW"/>
</dbReference>
<name>A0A540R7Q4_9CORY</name>
<dbReference type="InterPro" id="IPR036411">
    <property type="entry name" value="TorD-like_sf"/>
</dbReference>
<dbReference type="EMBL" id="VHIR01000006">
    <property type="protein sequence ID" value="TQE43732.1"/>
    <property type="molecule type" value="Genomic_DNA"/>
</dbReference>
<dbReference type="AlphaFoldDB" id="A0A540R7Q4"/>
<comment type="caution">
    <text evidence="2">The sequence shown here is derived from an EMBL/GenBank/DDBJ whole genome shotgun (WGS) entry which is preliminary data.</text>
</comment>
<reference evidence="2 3" key="1">
    <citation type="submission" date="2019-06" db="EMBL/GenBank/DDBJ databases">
        <title>Draft genome of C. phoceense Strain 272.</title>
        <authorList>
            <person name="Pacheco L.G.C."/>
            <person name="Barberis C.M."/>
            <person name="Almuzara M.N."/>
            <person name="Traglia G.M."/>
            <person name="Santos C.S."/>
            <person name="Rocha D.J.P.G."/>
            <person name="Aguiar E.R.G.R."/>
            <person name="Vay C.A."/>
        </authorList>
    </citation>
    <scope>NUCLEOTIDE SEQUENCE [LARGE SCALE GENOMIC DNA]</scope>
    <source>
        <strain evidence="2 3">272</strain>
    </source>
</reference>
<dbReference type="GO" id="GO:0051082">
    <property type="term" value="F:unfolded protein binding"/>
    <property type="evidence" value="ECO:0007669"/>
    <property type="project" value="InterPro"/>
</dbReference>
<dbReference type="GO" id="GO:0016530">
    <property type="term" value="F:metallochaperone activity"/>
    <property type="evidence" value="ECO:0007669"/>
    <property type="project" value="TreeGrafter"/>
</dbReference>
<gene>
    <name evidence="2" type="primary">narJ</name>
    <name evidence="2" type="ORF">EJK80_05570</name>
</gene>
<evidence type="ECO:0000256" key="1">
    <source>
        <dbReference type="ARBA" id="ARBA00023063"/>
    </source>
</evidence>
<dbReference type="PANTHER" id="PTHR43680">
    <property type="entry name" value="NITRATE REDUCTASE MOLYBDENUM COFACTOR ASSEMBLY CHAPERONE"/>
    <property type="match status" value="1"/>
</dbReference>
<dbReference type="InterPro" id="IPR020945">
    <property type="entry name" value="DMSO/NO3_reduct_chaperone"/>
</dbReference>
<keyword evidence="1" id="KW-0534">Nitrate assimilation</keyword>
<proteinExistence type="predicted"/>
<keyword evidence="3" id="KW-1185">Reference proteome</keyword>
<dbReference type="InterPro" id="IPR003765">
    <property type="entry name" value="NO3_reductase_chaperone_NarJ"/>
</dbReference>
<protein>
    <submittedName>
        <fullName evidence="2">Nitrate reductase molybdenum cofactor assembly chaperone</fullName>
    </submittedName>
</protein>